<proteinExistence type="predicted"/>
<dbReference type="Proteomes" id="UP000093695">
    <property type="component" value="Chromosome"/>
</dbReference>
<evidence type="ECO:0000313" key="2">
    <source>
        <dbReference type="EMBL" id="ANN16011.1"/>
    </source>
</evidence>
<accession>A0A193BUW3</accession>
<dbReference type="Gene3D" id="3.90.850.10">
    <property type="entry name" value="Fumarylacetoacetase-like, C-terminal domain"/>
    <property type="match status" value="1"/>
</dbReference>
<feature type="domain" description="Fumarylacetoacetase-like C-terminal" evidence="1">
    <location>
        <begin position="75"/>
        <end position="298"/>
    </location>
</feature>
<dbReference type="SUPFAM" id="SSF56529">
    <property type="entry name" value="FAH"/>
    <property type="match status" value="1"/>
</dbReference>
<dbReference type="EMBL" id="CP016174">
    <property type="protein sequence ID" value="ANN16011.1"/>
    <property type="molecule type" value="Genomic_DNA"/>
</dbReference>
<gene>
    <name evidence="2" type="ORF">SD37_10415</name>
</gene>
<evidence type="ECO:0000313" key="3">
    <source>
        <dbReference type="Proteomes" id="UP000093695"/>
    </source>
</evidence>
<dbReference type="AlphaFoldDB" id="A0A193BUW3"/>
<sequence>MRIARIEFDGVVTIAIVDGDQVQPLTPGADLDELLMAAPSERALLVQRLAAGAPVDLSAVRLLSPVQPKTLRDYATFEEHVEGSLKGIGIDVHPGWYEQPVFFFCNTNAVSGHDEPVQMPPGSRRLDFELELAAVIGKPGKDLAPEQAGEHIAGYTLFNDWSARDLMASVMQIGAGPVKGKDFANTLGPWIVTADELEPYRRGDRLALEMHAEVNGMPLPGGGDSSANMSWSFEEIVAYASRGAELRPGDVLAAGTCGGGCLLEYWARTGRDEPPPLRPGDVVTLVAEGIGSLSNQVVAGVEPIDLPRARTTSRRPRPWDALSDS</sequence>
<reference evidence="2 3" key="1">
    <citation type="journal article" date="2015" name="Genome Announc.">
        <title>Draft Genome Sequence of Norvancomycin-Producing Strain Amycolatopsis orientalis CPCC200066.</title>
        <authorList>
            <person name="Lei X."/>
            <person name="Yuan F."/>
            <person name="Shi Y."/>
            <person name="Li X."/>
            <person name="Wang L."/>
            <person name="Hong B."/>
        </authorList>
    </citation>
    <scope>NUCLEOTIDE SEQUENCE [LARGE SCALE GENOMIC DNA]</scope>
    <source>
        <strain evidence="2 3">B-37</strain>
    </source>
</reference>
<dbReference type="STRING" id="31958.SD37_10415"/>
<dbReference type="PANTHER" id="PTHR43211:SF1">
    <property type="entry name" value="BLL6422 PROTEIN"/>
    <property type="match status" value="1"/>
</dbReference>
<dbReference type="KEGG" id="aori:SD37_10415"/>
<evidence type="ECO:0000259" key="1">
    <source>
        <dbReference type="Pfam" id="PF01557"/>
    </source>
</evidence>
<keyword evidence="3" id="KW-1185">Reference proteome</keyword>
<name>A0A193BUW3_AMYOR</name>
<dbReference type="InterPro" id="IPR036663">
    <property type="entry name" value="Fumarylacetoacetase_C_sf"/>
</dbReference>
<organism evidence="2 3">
    <name type="scientific">Amycolatopsis orientalis</name>
    <name type="common">Nocardia orientalis</name>
    <dbReference type="NCBI Taxonomy" id="31958"/>
    <lineage>
        <taxon>Bacteria</taxon>
        <taxon>Bacillati</taxon>
        <taxon>Actinomycetota</taxon>
        <taxon>Actinomycetes</taxon>
        <taxon>Pseudonocardiales</taxon>
        <taxon>Pseudonocardiaceae</taxon>
        <taxon>Amycolatopsis</taxon>
    </lineage>
</organism>
<dbReference type="PANTHER" id="PTHR43211">
    <property type="entry name" value="FUMARYLACETOACETATE HYDROLASE"/>
    <property type="match status" value="1"/>
</dbReference>
<protein>
    <submittedName>
        <fullName evidence="2">Hydroxylase</fullName>
    </submittedName>
</protein>
<dbReference type="RefSeq" id="WP_044851021.1">
    <property type="nucleotide sequence ID" value="NZ_CP016174.1"/>
</dbReference>
<dbReference type="InterPro" id="IPR011234">
    <property type="entry name" value="Fumarylacetoacetase-like_C"/>
</dbReference>
<dbReference type="GO" id="GO:0003824">
    <property type="term" value="F:catalytic activity"/>
    <property type="evidence" value="ECO:0007669"/>
    <property type="project" value="InterPro"/>
</dbReference>
<dbReference type="Pfam" id="PF01557">
    <property type="entry name" value="FAA_hydrolase"/>
    <property type="match status" value="1"/>
</dbReference>